<evidence type="ECO:0000313" key="1">
    <source>
        <dbReference type="EMBL" id="GAA1570865.1"/>
    </source>
</evidence>
<organism evidence="1 2">
    <name type="scientific">Kribbella sancticallisti</name>
    <dbReference type="NCBI Taxonomy" id="460087"/>
    <lineage>
        <taxon>Bacteria</taxon>
        <taxon>Bacillati</taxon>
        <taxon>Actinomycetota</taxon>
        <taxon>Actinomycetes</taxon>
        <taxon>Propionibacteriales</taxon>
        <taxon>Kribbellaceae</taxon>
        <taxon>Kribbella</taxon>
    </lineage>
</organism>
<reference evidence="2" key="1">
    <citation type="journal article" date="2019" name="Int. J. Syst. Evol. Microbiol.">
        <title>The Global Catalogue of Microorganisms (GCM) 10K type strain sequencing project: providing services to taxonomists for standard genome sequencing and annotation.</title>
        <authorList>
            <consortium name="The Broad Institute Genomics Platform"/>
            <consortium name="The Broad Institute Genome Sequencing Center for Infectious Disease"/>
            <person name="Wu L."/>
            <person name="Ma J."/>
        </authorList>
    </citation>
    <scope>NUCLEOTIDE SEQUENCE [LARGE SCALE GENOMIC DNA]</scope>
    <source>
        <strain evidence="2">JCM 14969</strain>
    </source>
</reference>
<dbReference type="Proteomes" id="UP001500393">
    <property type="component" value="Unassembled WGS sequence"/>
</dbReference>
<protein>
    <submittedName>
        <fullName evidence="1">Uncharacterized protein</fullName>
    </submittedName>
</protein>
<keyword evidence="2" id="KW-1185">Reference proteome</keyword>
<name>A0ABN2D9F0_9ACTN</name>
<evidence type="ECO:0000313" key="2">
    <source>
        <dbReference type="Proteomes" id="UP001500393"/>
    </source>
</evidence>
<accession>A0ABN2D9F0</accession>
<dbReference type="RefSeq" id="WP_344213224.1">
    <property type="nucleotide sequence ID" value="NZ_BAAAOS010000018.1"/>
</dbReference>
<proteinExistence type="predicted"/>
<comment type="caution">
    <text evidence="1">The sequence shown here is derived from an EMBL/GenBank/DDBJ whole genome shotgun (WGS) entry which is preliminary data.</text>
</comment>
<sequence>MTSQWWTDDDRLLEVLRDALTTARAVPAGFVETGKAAYAWRTIDAELAALTYDSEWDTAELALTRAENATLRTLTFSSDVLTIELELTPHEVLGQISPPQGGTVRLSTDAEDAGTAEIDDLGFFVVRPAPAHPFRLVLQLAAGVAVLTGWISP</sequence>
<gene>
    <name evidence="1" type="ORF">GCM10009789_25470</name>
</gene>
<dbReference type="EMBL" id="BAAAOS010000018">
    <property type="protein sequence ID" value="GAA1570865.1"/>
    <property type="molecule type" value="Genomic_DNA"/>
</dbReference>